<dbReference type="GO" id="GO:0016705">
    <property type="term" value="F:oxidoreductase activity, acting on paired donors, with incorporation or reduction of molecular oxygen"/>
    <property type="evidence" value="ECO:0007669"/>
    <property type="project" value="InterPro"/>
</dbReference>
<feature type="binding site" evidence="6">
    <location>
        <position position="230"/>
    </location>
    <ligand>
        <name>FMN</name>
        <dbReference type="ChEBI" id="CHEBI:58210"/>
    </ligand>
</feature>
<dbReference type="InterPro" id="IPR051260">
    <property type="entry name" value="Diverse_substr_monoxygenases"/>
</dbReference>
<sequence>MPKKIHLNAFEMNCVGHIAHGLWRHPGSTRHRYTDIRYWTELAQLLERGKFDALFLADVVGVYDVYKQGPETAIREAVQIPCNDPFLVVPPMALVTKHLAFAVTFSTTYEKPFSHARRMSTLDHLTKGRIAWNVVTSYLPSAARNFGLDQMVKHDDRYEIAEEYLDVSYKLWESSWEDDAVIRDVDNGVYTDPNKVHHIHHEGKFFKVPGPHLSEPSIQRTPVIYQAGSSARGRAFAAKHAEAVFLGGGNVQTLKRYAADIRAQAAAFGRDPNHIKLMTGLIAIVGRTQEEAWRKFESFQKLYSLEGVLAHYGGGSGYDLSAYDPEDVLAYTETDHGQTAAAQFTKDSPRPKTVREVMETLGTLGGRGLFVVGTPEEVADNMQFWIEETGIDGFNVTQIVSPDTLRDFVELVIPELQRRGLFREEYEESTLRERLFGVGVNRLPEDHPGAAYRKQPTLT</sequence>
<dbReference type="PANTHER" id="PTHR30011:SF16">
    <property type="entry name" value="C2H2 FINGER DOMAIN TRANSCRIPTION FACTOR (EUROFUNG)-RELATED"/>
    <property type="match status" value="1"/>
</dbReference>
<dbReference type="RefSeq" id="WP_161409807.1">
    <property type="nucleotide sequence ID" value="NZ_WTUZ01000022.1"/>
</dbReference>
<evidence type="ECO:0000256" key="5">
    <source>
        <dbReference type="ARBA" id="ARBA00033748"/>
    </source>
</evidence>
<dbReference type="Proteomes" id="UP000481087">
    <property type="component" value="Unassembled WGS sequence"/>
</dbReference>
<name>A0A6L8V7H4_9BACL</name>
<evidence type="ECO:0000256" key="2">
    <source>
        <dbReference type="ARBA" id="ARBA00022643"/>
    </source>
</evidence>
<keyword evidence="3 8" id="KW-0560">Oxidoreductase</keyword>
<dbReference type="GO" id="GO:0004497">
    <property type="term" value="F:monooxygenase activity"/>
    <property type="evidence" value="ECO:0007669"/>
    <property type="project" value="UniProtKB-KW"/>
</dbReference>
<feature type="binding site" evidence="6">
    <location>
        <position position="158"/>
    </location>
    <ligand>
        <name>FMN</name>
        <dbReference type="ChEBI" id="CHEBI:58210"/>
    </ligand>
</feature>
<dbReference type="EC" id="1.14.-.-" evidence="8"/>
<dbReference type="SUPFAM" id="SSF51679">
    <property type="entry name" value="Bacterial luciferase-like"/>
    <property type="match status" value="1"/>
</dbReference>
<dbReference type="InterPro" id="IPR036661">
    <property type="entry name" value="Luciferase-like_sf"/>
</dbReference>
<dbReference type="Gene3D" id="3.20.20.30">
    <property type="entry name" value="Luciferase-like domain"/>
    <property type="match status" value="1"/>
</dbReference>
<gene>
    <name evidence="8" type="ORF">GQF01_25990</name>
</gene>
<keyword evidence="4 8" id="KW-0503">Monooxygenase</keyword>
<accession>A0A6L8V7H4</accession>
<dbReference type="AlphaFoldDB" id="A0A6L8V7H4"/>
<evidence type="ECO:0000256" key="6">
    <source>
        <dbReference type="PIRSR" id="PIRSR000337-1"/>
    </source>
</evidence>
<protein>
    <submittedName>
        <fullName evidence="8">NtaA/DmoA family FMN-dependent monooxygenase</fullName>
        <ecNumber evidence="8">1.14.-.-</ecNumber>
    </submittedName>
</protein>
<dbReference type="Pfam" id="PF00296">
    <property type="entry name" value="Bac_luciferase"/>
    <property type="match status" value="1"/>
</dbReference>
<dbReference type="NCBIfam" id="TIGR03860">
    <property type="entry name" value="FMN_nitrolo"/>
    <property type="match status" value="1"/>
</dbReference>
<evidence type="ECO:0000256" key="4">
    <source>
        <dbReference type="ARBA" id="ARBA00023033"/>
    </source>
</evidence>
<feature type="binding site" evidence="6">
    <location>
        <position position="154"/>
    </location>
    <ligand>
        <name>FMN</name>
        <dbReference type="ChEBI" id="CHEBI:58210"/>
    </ligand>
</feature>
<comment type="similarity">
    <text evidence="5">Belongs to the NtaA/SnaA/DszA monooxygenase family.</text>
</comment>
<dbReference type="InterPro" id="IPR011251">
    <property type="entry name" value="Luciferase-like_dom"/>
</dbReference>
<evidence type="ECO:0000259" key="7">
    <source>
        <dbReference type="Pfam" id="PF00296"/>
    </source>
</evidence>
<feature type="binding site" evidence="6">
    <location>
        <position position="229"/>
    </location>
    <ligand>
        <name>FMN</name>
        <dbReference type="ChEBI" id="CHEBI:58210"/>
    </ligand>
</feature>
<dbReference type="PIRSF" id="PIRSF000337">
    <property type="entry name" value="NTA_MOA"/>
    <property type="match status" value="1"/>
</dbReference>
<reference evidence="8 9" key="1">
    <citation type="submission" date="2019-12" db="EMBL/GenBank/DDBJ databases">
        <title>Paenibacillus sp. nov. sp. isolated from soil.</title>
        <authorList>
            <person name="Kim J."/>
            <person name="Jeong S.E."/>
            <person name="Jung H.S."/>
            <person name="Jeon C.O."/>
        </authorList>
    </citation>
    <scope>NUCLEOTIDE SEQUENCE [LARGE SCALE GENOMIC DNA]</scope>
    <source>
        <strain evidence="8 9">5J-6</strain>
    </source>
</reference>
<evidence type="ECO:0000313" key="9">
    <source>
        <dbReference type="Proteomes" id="UP000481087"/>
    </source>
</evidence>
<keyword evidence="2 6" id="KW-0288">FMN</keyword>
<dbReference type="EMBL" id="WTUZ01000022">
    <property type="protein sequence ID" value="MZQ85576.1"/>
    <property type="molecule type" value="Genomic_DNA"/>
</dbReference>
<feature type="binding site" evidence="6">
    <location>
        <position position="58"/>
    </location>
    <ligand>
        <name>FMN</name>
        <dbReference type="ChEBI" id="CHEBI:58210"/>
    </ligand>
</feature>
<evidence type="ECO:0000256" key="3">
    <source>
        <dbReference type="ARBA" id="ARBA00023002"/>
    </source>
</evidence>
<organism evidence="8 9">
    <name type="scientific">Paenibacillus silvestris</name>
    <dbReference type="NCBI Taxonomy" id="2606219"/>
    <lineage>
        <taxon>Bacteria</taxon>
        <taxon>Bacillati</taxon>
        <taxon>Bacillota</taxon>
        <taxon>Bacilli</taxon>
        <taxon>Bacillales</taxon>
        <taxon>Paenibacillaceae</taxon>
        <taxon>Paenibacillus</taxon>
    </lineage>
</organism>
<comment type="caution">
    <text evidence="8">The sequence shown here is derived from an EMBL/GenBank/DDBJ whole genome shotgun (WGS) entry which is preliminary data.</text>
</comment>
<keyword evidence="1 6" id="KW-0285">Flavoprotein</keyword>
<evidence type="ECO:0000256" key="1">
    <source>
        <dbReference type="ARBA" id="ARBA00022630"/>
    </source>
</evidence>
<feature type="binding site" evidence="6">
    <location>
        <position position="104"/>
    </location>
    <ligand>
        <name>FMN</name>
        <dbReference type="ChEBI" id="CHEBI:58210"/>
    </ligand>
</feature>
<feature type="domain" description="Luciferase-like" evidence="7">
    <location>
        <begin position="26"/>
        <end position="392"/>
    </location>
</feature>
<dbReference type="InterPro" id="IPR016215">
    <property type="entry name" value="NTA_MOA"/>
</dbReference>
<proteinExistence type="inferred from homology"/>
<evidence type="ECO:0000313" key="8">
    <source>
        <dbReference type="EMBL" id="MZQ85576.1"/>
    </source>
</evidence>
<dbReference type="CDD" id="cd01095">
    <property type="entry name" value="Nitrilotriacetate_monoxgenase"/>
    <property type="match status" value="1"/>
</dbReference>
<keyword evidence="9" id="KW-1185">Reference proteome</keyword>
<dbReference type="PANTHER" id="PTHR30011">
    <property type="entry name" value="ALKANESULFONATE MONOOXYGENASE-RELATED"/>
    <property type="match status" value="1"/>
</dbReference>